<dbReference type="InterPro" id="IPR047233">
    <property type="entry name" value="UAH_cupin"/>
</dbReference>
<dbReference type="SUPFAM" id="SSF56784">
    <property type="entry name" value="HAD-like"/>
    <property type="match status" value="1"/>
</dbReference>
<keyword evidence="5" id="KW-0659">Purine metabolism</keyword>
<dbReference type="OrthoDB" id="2363873at2759"/>
<dbReference type="Gene3D" id="2.60.120.480">
    <property type="entry name" value="Ureidoglycolate hydrolase"/>
    <property type="match status" value="1"/>
</dbReference>
<dbReference type="Gene3D" id="2.60.120.260">
    <property type="entry name" value="Galactose-binding domain-like"/>
    <property type="match status" value="2"/>
</dbReference>
<dbReference type="InterPro" id="IPR023214">
    <property type="entry name" value="HAD_sf"/>
</dbReference>
<comment type="pathway">
    <text evidence="10">Nitrogen metabolism; (S)-allantoin degradation; (S)-ureidoglycolate from allantoate (aminidohydrolase route): step 1/1.</text>
</comment>
<dbReference type="FunFam" id="2.60.120.260:FF:000059">
    <property type="entry name" value="Probable allantoicase"/>
    <property type="match status" value="1"/>
</dbReference>
<feature type="domain" description="Allantoicase" evidence="12">
    <location>
        <begin position="1236"/>
        <end position="1403"/>
    </location>
</feature>
<organism evidence="13 14">
    <name type="scientific">Moesziomyces aphidis</name>
    <name type="common">Pseudozyma aphidis</name>
    <dbReference type="NCBI Taxonomy" id="84754"/>
    <lineage>
        <taxon>Eukaryota</taxon>
        <taxon>Fungi</taxon>
        <taxon>Dikarya</taxon>
        <taxon>Basidiomycota</taxon>
        <taxon>Ustilaginomycotina</taxon>
        <taxon>Ustilaginomycetes</taxon>
        <taxon>Ustilaginales</taxon>
        <taxon>Ustilaginaceae</taxon>
        <taxon>Moesziomyces</taxon>
    </lineage>
</organism>
<evidence type="ECO:0000256" key="2">
    <source>
        <dbReference type="ARBA" id="ARBA00009242"/>
    </source>
</evidence>
<comment type="function">
    <text evidence="9">Utilization of purines as secondary nitrogen sources, when primary sources are limiting.</text>
</comment>
<evidence type="ECO:0000313" key="13">
    <source>
        <dbReference type="EMBL" id="ETS63144.1"/>
    </source>
</evidence>
<dbReference type="EC" id="3.5.3.4" evidence="4"/>
<reference evidence="13 14" key="1">
    <citation type="journal article" date="2014" name="Genome Announc.">
        <title>Genome sequence of the basidiomycetous fungus Pseudozyma aphidis DSM70725, an efficient producer of biosurfactant mannosylerythritol lipids.</title>
        <authorList>
            <person name="Lorenz S."/>
            <person name="Guenther M."/>
            <person name="Grumaz C."/>
            <person name="Rupp S."/>
            <person name="Zibek S."/>
            <person name="Sohn K."/>
        </authorList>
    </citation>
    <scope>NUCLEOTIDE SEQUENCE [LARGE SCALE GENOMIC DNA]</scope>
    <source>
        <strain evidence="14">ATCC 32657 / CBS 517.83 / DSM 70725 / JCM 10318 / NBRC 10182 / NRRL Y-7954 / St-0401</strain>
    </source>
</reference>
<dbReference type="InterPro" id="IPR008979">
    <property type="entry name" value="Galactose-bd-like_sf"/>
</dbReference>
<dbReference type="GO" id="GO:0000256">
    <property type="term" value="P:allantoin catabolic process"/>
    <property type="evidence" value="ECO:0007669"/>
    <property type="project" value="InterPro"/>
</dbReference>
<evidence type="ECO:0000256" key="9">
    <source>
        <dbReference type="ARBA" id="ARBA00056910"/>
    </source>
</evidence>
<comment type="catalytic activity">
    <reaction evidence="8">
        <text>(S)-ureidoglycolate = urea + glyoxylate</text>
        <dbReference type="Rhea" id="RHEA:11304"/>
        <dbReference type="ChEBI" id="CHEBI:16199"/>
        <dbReference type="ChEBI" id="CHEBI:36655"/>
        <dbReference type="ChEBI" id="CHEBI:57296"/>
        <dbReference type="EC" id="4.3.2.3"/>
    </reaction>
</comment>
<dbReference type="GO" id="GO:0004848">
    <property type="term" value="F:ureidoglycolate hydrolase activity"/>
    <property type="evidence" value="ECO:0007669"/>
    <property type="project" value="InterPro"/>
</dbReference>
<dbReference type="Proteomes" id="UP000019462">
    <property type="component" value="Unassembled WGS sequence"/>
</dbReference>
<dbReference type="GO" id="GO:0004037">
    <property type="term" value="F:allantoicase activity"/>
    <property type="evidence" value="ECO:0007669"/>
    <property type="project" value="UniProtKB-EC"/>
</dbReference>
<dbReference type="SUPFAM" id="SSF53474">
    <property type="entry name" value="alpha/beta-Hydrolases"/>
    <property type="match status" value="1"/>
</dbReference>
<comment type="catalytic activity">
    <reaction evidence="1">
        <text>allantoate + H2O = (S)-ureidoglycolate + urea</text>
        <dbReference type="Rhea" id="RHEA:11016"/>
        <dbReference type="ChEBI" id="CHEBI:15377"/>
        <dbReference type="ChEBI" id="CHEBI:16199"/>
        <dbReference type="ChEBI" id="CHEBI:17536"/>
        <dbReference type="ChEBI" id="CHEBI:57296"/>
        <dbReference type="EC" id="3.5.3.4"/>
    </reaction>
</comment>
<dbReference type="InterPro" id="IPR029058">
    <property type="entry name" value="AB_hydrolase_fold"/>
</dbReference>
<evidence type="ECO:0000256" key="8">
    <source>
        <dbReference type="ARBA" id="ARBA00047684"/>
    </source>
</evidence>
<feature type="region of interest" description="Disordered" evidence="11">
    <location>
        <begin position="68"/>
        <end position="127"/>
    </location>
</feature>
<evidence type="ECO:0000256" key="11">
    <source>
        <dbReference type="SAM" id="MobiDB-lite"/>
    </source>
</evidence>
<feature type="compositionally biased region" description="Basic and acidic residues" evidence="11">
    <location>
        <begin position="90"/>
        <end position="99"/>
    </location>
</feature>
<dbReference type="HOGENOM" id="CLU_237788_0_0_1"/>
<dbReference type="GO" id="GO:0006144">
    <property type="term" value="P:purine nucleobase metabolic process"/>
    <property type="evidence" value="ECO:0007669"/>
    <property type="project" value="UniProtKB-KW"/>
</dbReference>
<keyword evidence="14" id="KW-1185">Reference proteome</keyword>
<dbReference type="Pfam" id="PF03403">
    <property type="entry name" value="PAF-AH_p_II"/>
    <property type="match status" value="1"/>
</dbReference>
<feature type="compositionally biased region" description="Polar residues" evidence="11">
    <location>
        <begin position="255"/>
        <end position="282"/>
    </location>
</feature>
<dbReference type="InterPro" id="IPR005164">
    <property type="entry name" value="Allantoicase"/>
</dbReference>
<dbReference type="InterPro" id="IPR015908">
    <property type="entry name" value="Allantoicase_dom"/>
</dbReference>
<feature type="region of interest" description="Disordered" evidence="11">
    <location>
        <begin position="250"/>
        <end position="282"/>
    </location>
</feature>
<dbReference type="Pfam" id="PF04115">
    <property type="entry name" value="Ureidogly_lyase"/>
    <property type="match status" value="1"/>
</dbReference>
<dbReference type="NCBIfam" id="TIGR02961">
    <property type="entry name" value="allantoicase"/>
    <property type="match status" value="1"/>
</dbReference>
<sequence>MHARTQKRADSLQLKLNCTEPHRPRRREGRLKAAAAPSHIDQVFIFPSARLRRPRSVLLSVTAKSVESIDDGSRSGAAGADGTVINSNETTERSKRDTPDVGGPTIFRGMELHPGPRKQSLRPDQRTGELPSSAFILRIVHTGAQSGAGHSTAAAKAGAVLKTGLAPNCPPMRTGRETRLVLTSANPELSPLVSRATSAFRVRGWLSWSAGVQPDSCTSCIDRAPSRSSVAFQKFEGAFGIFFSSSSDMHPAAGDQTSPNAESRAASCTTQQKSAGLDSRSSQMPLPASSLHLLRHHIADPILHRRHPPSPGIGGPVFRLPLVSEAMSLPQPASDARYAVSTVTLEIPLAAPITQESASPYTYQDGGTTKPVISADTILLTIYYPTEHANNSETGSKLDWLEAPKMRSIGGLLKYAGIPKYLALPILVPAYSVVSQKLPASVDQSLASNDSSADFPVAVFSHGMGGTRTAYSAYCTSLAGSGIIVAAVEHRDGSGASTTIYHPEAKDGKSSASPGFFKWLIGGSNANTENKIYVRPAEVDGKPEPLELRRAQVEMRRREVLAAFDVLSDIHTGKAASLVESCTRTQKEDVKTRQTRSELLAAFAGKLRMDDAWLIGHSFGGATAIQALRHTDCPFAQALVLDPWVEPVPIDGEGVAPVSKPLYTINSEDFTQWKTHMDDVTAISRASKASTGGKGWLLTIGAEGTEKVDAAAPVVAGPPSRLVIVHDMFGTLFGLTACIEALVSLFPEQLQASDKLPPIVPELIVMDWFHATQRDFTYSSVCGQYRPIGEIFKGTLPRVLLQAGILPKKDASHPALAKAGSFADGGAAEEALENPFDPTVVETMMGALKKLQPRPGMVDALTRIYRDRDGKGRLPASVSKVDVWAATNGSLELGRGSFLRTLGDSDGADLDSDAAQSGRSAAHNAVGAGIGLFSCDEIGVAKPDPKVYAEVLRRIQAEPIDPNAAKKEYQGIWFVASHTWDTFAAKQAGFRTAWVTYEEFYSCPSVYGTPDVVGRNLEEVAEKILAFERDLCSQNGNASAQGWTYHKEQQEQTMPGSQHTSFSDFPFLLPSMSKFTGSVAVQSILEVNAQITQRMVLQNKREESDGVFAGLKGKDDAKEWRIWKEGKARPTELPKEAIGGDKNRQGRLISIAQRSGAKDMWEDRGLHRVFGRMARAAPEQHTWLGSVHFPVEIGQRDPLVLNHSAQRASRMTAIPLDQFDAVLGSTSTEISSVALGGRVLSTSDEWFAPASSLLKVGPAPSLKGQFGPKGALFDGWETRRHNPTYDWVILRLGPNAGGRLIGFDVDTANFIGNEAPEISIHALTLTPEEEASTGNALAENDARWETLVPVSPCGPSQRHLFKLEADKQQKVYTHADKQQKVYTHVKLHMIPDGGIARFRVYGVIPPPPVGQGDGEQIDATNNALNVLDLAHCLNGGRIVFTDDQHFGAGSNILLPGRGKDMGDGWETRRSRGKGHFNWAIIKLGEPGLLSYAEVDTAHFLGNFPESTELLGTVHEADSAPSADAKWVTLLPRTKLGPGRRHFFALANGAAAAYTHVMVKMHPDGGIKRVRIHGRRAAPLAAARIAAESLPAVPVPQDIQDPLPSATSDPFAPVSAATSLAPASTPSSSAAAGITIHGKFVPAVPLTTAAFAAYGAVIDGPSGTNPDAGKPFKVVNQGTAKKYLDLAAIVNNYPADAQARANVHVYRCDPAAALPFEVKLLERHRFTTQAFIPMVPVNGLQQGFLVVVALNGQDDRPELSSLGVFLATTEQAIQYHPGIWHHPMIALGKQPTDFACIVNESASHPQLDCDEVEV</sequence>
<dbReference type="Gene3D" id="3.40.50.1000">
    <property type="entry name" value="HAD superfamily/HAD-like"/>
    <property type="match status" value="1"/>
</dbReference>
<name>W3VNK0_MOEAP</name>
<comment type="subunit">
    <text evidence="3">Homodimer.</text>
</comment>
<comment type="caution">
    <text evidence="13">The sequence shown here is derived from an EMBL/GenBank/DDBJ whole genome shotgun (WGS) entry which is preliminary data.</text>
</comment>
<evidence type="ECO:0000256" key="5">
    <source>
        <dbReference type="ARBA" id="ARBA00022631"/>
    </source>
</evidence>
<gene>
    <name evidence="13" type="ORF">PaG_02923</name>
</gene>
<dbReference type="InterPro" id="IPR036412">
    <property type="entry name" value="HAD-like_sf"/>
</dbReference>
<evidence type="ECO:0000256" key="3">
    <source>
        <dbReference type="ARBA" id="ARBA00011738"/>
    </source>
</evidence>
<feature type="domain" description="Allantoicase" evidence="12">
    <location>
        <begin position="1435"/>
        <end position="1575"/>
    </location>
</feature>
<keyword evidence="7" id="KW-0456">Lyase</keyword>
<dbReference type="PANTHER" id="PTHR12045">
    <property type="entry name" value="ALLANTOICASE"/>
    <property type="match status" value="1"/>
</dbReference>
<evidence type="ECO:0000256" key="10">
    <source>
        <dbReference type="ARBA" id="ARBA00060607"/>
    </source>
</evidence>
<keyword evidence="6" id="KW-0378">Hydrolase</keyword>
<dbReference type="EMBL" id="AWNI01000009">
    <property type="protein sequence ID" value="ETS63144.1"/>
    <property type="molecule type" value="Genomic_DNA"/>
</dbReference>
<dbReference type="FunFam" id="2.60.120.260:FF:000078">
    <property type="entry name" value="DAL2p Allantoicase"/>
    <property type="match status" value="1"/>
</dbReference>
<dbReference type="PANTHER" id="PTHR12045:SF3">
    <property type="entry name" value="INACTIVE ALLANTOICASE-RELATED"/>
    <property type="match status" value="1"/>
</dbReference>
<dbReference type="GO" id="GO:0050385">
    <property type="term" value="F:ureidoglycolate lyase activity"/>
    <property type="evidence" value="ECO:0007669"/>
    <property type="project" value="UniProtKB-EC"/>
</dbReference>
<dbReference type="SUPFAM" id="SSF49785">
    <property type="entry name" value="Galactose-binding domain-like"/>
    <property type="match status" value="2"/>
</dbReference>
<dbReference type="Gene3D" id="3.40.50.1820">
    <property type="entry name" value="alpha/beta hydrolase"/>
    <property type="match status" value="1"/>
</dbReference>
<dbReference type="InterPro" id="IPR024060">
    <property type="entry name" value="Ureidoglycolate_lyase_dom_sf"/>
</dbReference>
<evidence type="ECO:0000259" key="12">
    <source>
        <dbReference type="Pfam" id="PF03561"/>
    </source>
</evidence>
<dbReference type="Pfam" id="PF03561">
    <property type="entry name" value="Allantoicase"/>
    <property type="match status" value="2"/>
</dbReference>
<evidence type="ECO:0000256" key="7">
    <source>
        <dbReference type="ARBA" id="ARBA00023239"/>
    </source>
</evidence>
<evidence type="ECO:0000256" key="4">
    <source>
        <dbReference type="ARBA" id="ARBA00012170"/>
    </source>
</evidence>
<evidence type="ECO:0000256" key="1">
    <source>
        <dbReference type="ARBA" id="ARBA00001314"/>
    </source>
</evidence>
<dbReference type="CDD" id="cd20298">
    <property type="entry name" value="cupin_UAH"/>
    <property type="match status" value="1"/>
</dbReference>
<accession>W3VNK0</accession>
<dbReference type="InterPro" id="IPR007247">
    <property type="entry name" value="Ureidogly_lyase"/>
</dbReference>
<evidence type="ECO:0000256" key="6">
    <source>
        <dbReference type="ARBA" id="ARBA00022801"/>
    </source>
</evidence>
<comment type="similarity">
    <text evidence="2">Belongs to the allantoicase family.</text>
</comment>
<protein>
    <recommendedName>
        <fullName evidence="4">allantoicase</fullName>
        <ecNumber evidence="4">3.5.3.4</ecNumber>
    </recommendedName>
</protein>
<dbReference type="SUPFAM" id="SSF51182">
    <property type="entry name" value="RmlC-like cupins"/>
    <property type="match status" value="1"/>
</dbReference>
<dbReference type="HAMAP" id="MF_00813">
    <property type="entry name" value="Allantoicase"/>
    <property type="match status" value="1"/>
</dbReference>
<proteinExistence type="inferred from homology"/>
<dbReference type="InterPro" id="IPR011051">
    <property type="entry name" value="RmlC_Cupin_sf"/>
</dbReference>
<evidence type="ECO:0000313" key="14">
    <source>
        <dbReference type="Proteomes" id="UP000019462"/>
    </source>
</evidence>